<evidence type="ECO:0000313" key="3">
    <source>
        <dbReference type="EMBL" id="PIK46863.1"/>
    </source>
</evidence>
<comment type="caution">
    <text evidence="3">The sequence shown here is derived from an EMBL/GenBank/DDBJ whole genome shotgun (WGS) entry which is preliminary data.</text>
</comment>
<feature type="compositionally biased region" description="Polar residues" evidence="1">
    <location>
        <begin position="435"/>
        <end position="449"/>
    </location>
</feature>
<proteinExistence type="predicted"/>
<feature type="region of interest" description="Disordered" evidence="1">
    <location>
        <begin position="1"/>
        <end position="41"/>
    </location>
</feature>
<keyword evidence="4" id="KW-1185">Reference proteome</keyword>
<dbReference type="EMBL" id="MRZV01000617">
    <property type="protein sequence ID" value="PIK46863.1"/>
    <property type="molecule type" value="Genomic_DNA"/>
</dbReference>
<feature type="domain" description="Peptidase A2" evidence="2">
    <location>
        <begin position="134"/>
        <end position="171"/>
    </location>
</feature>
<dbReference type="Gene3D" id="1.10.340.70">
    <property type="match status" value="1"/>
</dbReference>
<feature type="region of interest" description="Disordered" evidence="1">
    <location>
        <begin position="434"/>
        <end position="456"/>
    </location>
</feature>
<dbReference type="PANTHER" id="PTHR46888:SF13">
    <property type="entry name" value="RIBONUCLEASE H"/>
    <property type="match status" value="1"/>
</dbReference>
<dbReference type="Gene3D" id="4.10.60.10">
    <property type="entry name" value="Zinc finger, CCHC-type"/>
    <property type="match status" value="1"/>
</dbReference>
<dbReference type="InterPro" id="IPR001995">
    <property type="entry name" value="Peptidase_A2_cat"/>
</dbReference>
<dbReference type="OrthoDB" id="8003950at2759"/>
<dbReference type="GO" id="GO:0004190">
    <property type="term" value="F:aspartic-type endopeptidase activity"/>
    <property type="evidence" value="ECO:0007669"/>
    <property type="project" value="InterPro"/>
</dbReference>
<dbReference type="AlphaFoldDB" id="A0A2G8KFT0"/>
<dbReference type="PANTHER" id="PTHR46888">
    <property type="entry name" value="ZINC KNUCKLE DOMAINCONTAINING PROTEIN-RELATED"/>
    <property type="match status" value="1"/>
</dbReference>
<dbReference type="Pfam" id="PF17921">
    <property type="entry name" value="Integrase_H2C2"/>
    <property type="match status" value="1"/>
</dbReference>
<sequence length="456" mass="49667">MILRGQGHSTFIPNSSESSSSDSTRFKIKSDSLGSHSDPNSPTCAYCRKKGHLLGDCLKLARKKQLEQSSNALAVRQRHTASANAENISNIVPNRKSNGYHHTSTGPISEEYKPFVSDGLISISDGSTKSTVKIKMLRDTGANLTLILSGMLPLSQETYTGQDELIKGVPGGQSNLVTGRVTVGVLPTLPADGISCLLGNDLAGNKVTANPIVVENPTTSNSTKDLEQQFPDVFRACAVTRSMSKQAGNLTKPPQKESLINRHKDDVGFFELGETFMGLLDDTTEPHSESSTAVSVQAKADPTTHSTPINISKNTLISQQRKDPELIKLIQEAVTEEELPSVSVGFYLKHGVLMRKWRPRDVSSNDEWRTIHQIVVPPVYRKGILSVAHDTPFAGHLGVTKTYNRILENFFWPGLRSAVADYCKSCHACQIVGKPNQNDSQGTTKTDSGFRNRLVG</sequence>
<dbReference type="STRING" id="307972.A0A2G8KFT0"/>
<dbReference type="Proteomes" id="UP000230750">
    <property type="component" value="Unassembled WGS sequence"/>
</dbReference>
<evidence type="ECO:0000313" key="4">
    <source>
        <dbReference type="Proteomes" id="UP000230750"/>
    </source>
</evidence>
<accession>A0A2G8KFT0</accession>
<dbReference type="GO" id="GO:0006508">
    <property type="term" value="P:proteolysis"/>
    <property type="evidence" value="ECO:0007669"/>
    <property type="project" value="InterPro"/>
</dbReference>
<reference evidence="3 4" key="1">
    <citation type="journal article" date="2017" name="PLoS Biol.">
        <title>The sea cucumber genome provides insights into morphological evolution and visceral regeneration.</title>
        <authorList>
            <person name="Zhang X."/>
            <person name="Sun L."/>
            <person name="Yuan J."/>
            <person name="Sun Y."/>
            <person name="Gao Y."/>
            <person name="Zhang L."/>
            <person name="Li S."/>
            <person name="Dai H."/>
            <person name="Hamel J.F."/>
            <person name="Liu C."/>
            <person name="Yu Y."/>
            <person name="Liu S."/>
            <person name="Lin W."/>
            <person name="Guo K."/>
            <person name="Jin S."/>
            <person name="Xu P."/>
            <person name="Storey K.B."/>
            <person name="Huan P."/>
            <person name="Zhang T."/>
            <person name="Zhou Y."/>
            <person name="Zhang J."/>
            <person name="Lin C."/>
            <person name="Li X."/>
            <person name="Xing L."/>
            <person name="Huo D."/>
            <person name="Sun M."/>
            <person name="Wang L."/>
            <person name="Mercier A."/>
            <person name="Li F."/>
            <person name="Yang H."/>
            <person name="Xiang J."/>
        </authorList>
    </citation>
    <scope>NUCLEOTIDE SEQUENCE [LARGE SCALE GENOMIC DNA]</scope>
    <source>
        <strain evidence="3">Shaxun</strain>
        <tissue evidence="3">Muscle</tissue>
    </source>
</reference>
<evidence type="ECO:0000256" key="1">
    <source>
        <dbReference type="SAM" id="MobiDB-lite"/>
    </source>
</evidence>
<organism evidence="3 4">
    <name type="scientific">Stichopus japonicus</name>
    <name type="common">Sea cucumber</name>
    <dbReference type="NCBI Taxonomy" id="307972"/>
    <lineage>
        <taxon>Eukaryota</taxon>
        <taxon>Metazoa</taxon>
        <taxon>Echinodermata</taxon>
        <taxon>Eleutherozoa</taxon>
        <taxon>Echinozoa</taxon>
        <taxon>Holothuroidea</taxon>
        <taxon>Aspidochirotacea</taxon>
        <taxon>Aspidochirotida</taxon>
        <taxon>Stichopodidae</taxon>
        <taxon>Apostichopus</taxon>
    </lineage>
</organism>
<feature type="compositionally biased region" description="Polar residues" evidence="1">
    <location>
        <begin position="32"/>
        <end position="41"/>
    </location>
</feature>
<evidence type="ECO:0000259" key="2">
    <source>
        <dbReference type="PROSITE" id="PS50175"/>
    </source>
</evidence>
<dbReference type="InterPro" id="IPR041588">
    <property type="entry name" value="Integrase_H2C2"/>
</dbReference>
<gene>
    <name evidence="3" type="ORF">BSL78_16280</name>
</gene>
<protein>
    <recommendedName>
        <fullName evidence="2">Peptidase A2 domain-containing protein</fullName>
    </recommendedName>
</protein>
<dbReference type="PROSITE" id="PS50175">
    <property type="entry name" value="ASP_PROT_RETROV"/>
    <property type="match status" value="1"/>
</dbReference>
<dbReference type="FunFam" id="1.10.340.70:FF:000001">
    <property type="entry name" value="Retrovirus-related Pol polyprotein from transposon gypsy-like Protein"/>
    <property type="match status" value="1"/>
</dbReference>
<name>A0A2G8KFT0_STIJA</name>